<organism evidence="11 12">
    <name type="scientific">Candidatus Ornithomonoglobus merdipullorum</name>
    <dbReference type="NCBI Taxonomy" id="2840895"/>
    <lineage>
        <taxon>Bacteria</taxon>
        <taxon>Bacillati</taxon>
        <taxon>Bacillota</taxon>
        <taxon>Clostridia</taxon>
        <taxon>Candidatus Ornithomonoglobus</taxon>
    </lineage>
</organism>
<evidence type="ECO:0000256" key="6">
    <source>
        <dbReference type="ARBA" id="ARBA00022917"/>
    </source>
</evidence>
<gene>
    <name evidence="8" type="primary">fmt</name>
    <name evidence="11" type="ORF">IAA61_01155</name>
</gene>
<dbReference type="NCBIfam" id="TIGR00460">
    <property type="entry name" value="fmt"/>
    <property type="match status" value="1"/>
</dbReference>
<dbReference type="InterPro" id="IPR044135">
    <property type="entry name" value="Met-tRNA-FMT_C"/>
</dbReference>
<dbReference type="InterPro" id="IPR002376">
    <property type="entry name" value="Formyl_transf_N"/>
</dbReference>
<dbReference type="AlphaFoldDB" id="A0A9D1MAC3"/>
<evidence type="ECO:0000256" key="3">
    <source>
        <dbReference type="ARBA" id="ARBA00012261"/>
    </source>
</evidence>
<evidence type="ECO:0000259" key="9">
    <source>
        <dbReference type="Pfam" id="PF00551"/>
    </source>
</evidence>
<name>A0A9D1MAC3_9FIRM</name>
<evidence type="ECO:0000256" key="2">
    <source>
        <dbReference type="ARBA" id="ARBA00010699"/>
    </source>
</evidence>
<dbReference type="SUPFAM" id="SSF53328">
    <property type="entry name" value="Formyltransferase"/>
    <property type="match status" value="1"/>
</dbReference>
<accession>A0A9D1MAC3</accession>
<protein>
    <recommendedName>
        <fullName evidence="4 8">Methionyl-tRNA formyltransferase</fullName>
        <ecNumber evidence="3 8">2.1.2.9</ecNumber>
    </recommendedName>
</protein>
<dbReference type="InterPro" id="IPR011034">
    <property type="entry name" value="Formyl_transferase-like_C_sf"/>
</dbReference>
<dbReference type="HAMAP" id="MF_00182">
    <property type="entry name" value="Formyl_trans"/>
    <property type="match status" value="1"/>
</dbReference>
<evidence type="ECO:0000256" key="4">
    <source>
        <dbReference type="ARBA" id="ARBA00016014"/>
    </source>
</evidence>
<comment type="caution">
    <text evidence="11">The sequence shown here is derived from an EMBL/GenBank/DDBJ whole genome shotgun (WGS) entry which is preliminary data.</text>
</comment>
<dbReference type="PANTHER" id="PTHR11138:SF5">
    <property type="entry name" value="METHIONYL-TRNA FORMYLTRANSFERASE, MITOCHONDRIAL"/>
    <property type="match status" value="1"/>
</dbReference>
<dbReference type="InterPro" id="IPR041711">
    <property type="entry name" value="Met-tRNA-FMT_N"/>
</dbReference>
<dbReference type="Gene3D" id="3.40.50.170">
    <property type="entry name" value="Formyl transferase, N-terminal domain"/>
    <property type="match status" value="1"/>
</dbReference>
<proteinExistence type="inferred from homology"/>
<evidence type="ECO:0000313" key="11">
    <source>
        <dbReference type="EMBL" id="HIU56403.1"/>
    </source>
</evidence>
<dbReference type="Pfam" id="PF02911">
    <property type="entry name" value="Formyl_trans_C"/>
    <property type="match status" value="1"/>
</dbReference>
<dbReference type="Proteomes" id="UP000824109">
    <property type="component" value="Unassembled WGS sequence"/>
</dbReference>
<dbReference type="InterPro" id="IPR037022">
    <property type="entry name" value="Formyl_trans_C_sf"/>
</dbReference>
<evidence type="ECO:0000256" key="8">
    <source>
        <dbReference type="HAMAP-Rule" id="MF_00182"/>
    </source>
</evidence>
<reference evidence="11" key="2">
    <citation type="journal article" date="2021" name="PeerJ">
        <title>Extensive microbial diversity within the chicken gut microbiome revealed by metagenomics and culture.</title>
        <authorList>
            <person name="Gilroy R."/>
            <person name="Ravi A."/>
            <person name="Getino M."/>
            <person name="Pursley I."/>
            <person name="Horton D.L."/>
            <person name="Alikhan N.F."/>
            <person name="Baker D."/>
            <person name="Gharbi K."/>
            <person name="Hall N."/>
            <person name="Watson M."/>
            <person name="Adriaenssens E.M."/>
            <person name="Foster-Nyarko E."/>
            <person name="Jarju S."/>
            <person name="Secka A."/>
            <person name="Antonio M."/>
            <person name="Oren A."/>
            <person name="Chaudhuri R.R."/>
            <person name="La Ragione R."/>
            <person name="Hildebrand F."/>
            <person name="Pallen M.J."/>
        </authorList>
    </citation>
    <scope>NUCLEOTIDE SEQUENCE</scope>
    <source>
        <strain evidence="11">USAMLcec3-3695</strain>
    </source>
</reference>
<dbReference type="GO" id="GO:0005829">
    <property type="term" value="C:cytosol"/>
    <property type="evidence" value="ECO:0007669"/>
    <property type="project" value="TreeGrafter"/>
</dbReference>
<dbReference type="InterPro" id="IPR036477">
    <property type="entry name" value="Formyl_transf_N_sf"/>
</dbReference>
<dbReference type="FunFam" id="3.40.50.12230:FF:000001">
    <property type="entry name" value="Methionyl-tRNA formyltransferase"/>
    <property type="match status" value="1"/>
</dbReference>
<feature type="domain" description="Formyl transferase C-terminal" evidence="10">
    <location>
        <begin position="203"/>
        <end position="299"/>
    </location>
</feature>
<evidence type="ECO:0000256" key="1">
    <source>
        <dbReference type="ARBA" id="ARBA00002606"/>
    </source>
</evidence>
<dbReference type="EC" id="2.1.2.9" evidence="3 8"/>
<comment type="similarity">
    <text evidence="2 8">Belongs to the Fmt family.</text>
</comment>
<dbReference type="CDD" id="cd08704">
    <property type="entry name" value="Met_tRNA_FMT_C"/>
    <property type="match status" value="1"/>
</dbReference>
<evidence type="ECO:0000256" key="7">
    <source>
        <dbReference type="ARBA" id="ARBA00048558"/>
    </source>
</evidence>
<dbReference type="InterPro" id="IPR005794">
    <property type="entry name" value="Fmt"/>
</dbReference>
<evidence type="ECO:0000259" key="10">
    <source>
        <dbReference type="Pfam" id="PF02911"/>
    </source>
</evidence>
<comment type="function">
    <text evidence="1 8">Attaches a formyl group to the free amino group of methionyl-tRNA(fMet). The formyl group appears to play a dual role in the initiator identity of N-formylmethionyl-tRNA by promoting its recognition by IF2 and preventing the misappropriation of this tRNA by the elongation apparatus.</text>
</comment>
<dbReference type="GO" id="GO:0004479">
    <property type="term" value="F:methionyl-tRNA formyltransferase activity"/>
    <property type="evidence" value="ECO:0007669"/>
    <property type="project" value="UniProtKB-UniRule"/>
</dbReference>
<dbReference type="PANTHER" id="PTHR11138">
    <property type="entry name" value="METHIONYL-TRNA FORMYLTRANSFERASE"/>
    <property type="match status" value="1"/>
</dbReference>
<evidence type="ECO:0000256" key="5">
    <source>
        <dbReference type="ARBA" id="ARBA00022679"/>
    </source>
</evidence>
<feature type="domain" description="Formyl transferase N-terminal" evidence="9">
    <location>
        <begin position="1"/>
        <end position="180"/>
    </location>
</feature>
<evidence type="ECO:0000313" key="12">
    <source>
        <dbReference type="Proteomes" id="UP000824109"/>
    </source>
</evidence>
<feature type="binding site" evidence="8">
    <location>
        <begin position="109"/>
        <end position="112"/>
    </location>
    <ligand>
        <name>(6S)-5,6,7,8-tetrahydrofolate</name>
        <dbReference type="ChEBI" id="CHEBI:57453"/>
    </ligand>
</feature>
<dbReference type="InterPro" id="IPR005793">
    <property type="entry name" value="Formyl_trans_C"/>
</dbReference>
<reference evidence="11" key="1">
    <citation type="submission" date="2020-10" db="EMBL/GenBank/DDBJ databases">
        <authorList>
            <person name="Gilroy R."/>
        </authorList>
    </citation>
    <scope>NUCLEOTIDE SEQUENCE</scope>
    <source>
        <strain evidence="11">USAMLcec3-3695</strain>
    </source>
</reference>
<comment type="catalytic activity">
    <reaction evidence="7 8">
        <text>L-methionyl-tRNA(fMet) + (6R)-10-formyltetrahydrofolate = N-formyl-L-methionyl-tRNA(fMet) + (6S)-5,6,7,8-tetrahydrofolate + H(+)</text>
        <dbReference type="Rhea" id="RHEA:24380"/>
        <dbReference type="Rhea" id="RHEA-COMP:9952"/>
        <dbReference type="Rhea" id="RHEA-COMP:9953"/>
        <dbReference type="ChEBI" id="CHEBI:15378"/>
        <dbReference type="ChEBI" id="CHEBI:57453"/>
        <dbReference type="ChEBI" id="CHEBI:78530"/>
        <dbReference type="ChEBI" id="CHEBI:78844"/>
        <dbReference type="ChEBI" id="CHEBI:195366"/>
        <dbReference type="EC" id="2.1.2.9"/>
    </reaction>
</comment>
<keyword evidence="5 8" id="KW-0808">Transferase</keyword>
<sequence length="309" mass="33287">MKILFMGTPDFAAAMLSALHDAGFDVIGAVSQPDKPKGRGHKLMPTEVKIKAQEFGIPVFQPQTLKDNAFESELKELDPDMIVVAAYGKLLPDYVIDYPKYGCINVHPSLLPRYRGAAPVQRAVINGDAETGACIMRMDYGLDTGDVILCEKTEIGEYETSGELFGRMEELCGRLLVNAVKMVCDGTAEYKKQSEAGVCYAERIRKDESLIDWTKPAAVISKLICGMAPAPLASTTYKGAAVKIISAEKAEGSGKPGEILKMVKGRGMLTACGEGALLIKTVKFAGSKQMGIEDYARGHEIEIGAVLGE</sequence>
<dbReference type="Gene3D" id="3.10.25.10">
    <property type="entry name" value="Formyl transferase, C-terminal domain"/>
    <property type="match status" value="1"/>
</dbReference>
<dbReference type="CDD" id="cd08646">
    <property type="entry name" value="FMT_core_Met-tRNA-FMT_N"/>
    <property type="match status" value="1"/>
</dbReference>
<dbReference type="Pfam" id="PF00551">
    <property type="entry name" value="Formyl_trans_N"/>
    <property type="match status" value="1"/>
</dbReference>
<keyword evidence="6 8" id="KW-0648">Protein biosynthesis</keyword>
<dbReference type="SUPFAM" id="SSF50486">
    <property type="entry name" value="FMT C-terminal domain-like"/>
    <property type="match status" value="1"/>
</dbReference>
<dbReference type="EMBL" id="DVNB01000014">
    <property type="protein sequence ID" value="HIU56403.1"/>
    <property type="molecule type" value="Genomic_DNA"/>
</dbReference>